<reference evidence="1" key="1">
    <citation type="submission" date="2021-01" db="UniProtKB">
        <authorList>
            <consortium name="EnsemblMetazoa"/>
        </authorList>
    </citation>
    <scope>IDENTIFICATION</scope>
</reference>
<dbReference type="Proteomes" id="UP000594262">
    <property type="component" value="Unplaced"/>
</dbReference>
<proteinExistence type="predicted"/>
<keyword evidence="2" id="KW-1185">Reference proteome</keyword>
<dbReference type="AlphaFoldDB" id="A0A7M5XIH2"/>
<evidence type="ECO:0000313" key="1">
    <source>
        <dbReference type="EnsemblMetazoa" id="CLYHEMP023787.1"/>
    </source>
</evidence>
<organism evidence="1 2">
    <name type="scientific">Clytia hemisphaerica</name>
    <dbReference type="NCBI Taxonomy" id="252671"/>
    <lineage>
        <taxon>Eukaryota</taxon>
        <taxon>Metazoa</taxon>
        <taxon>Cnidaria</taxon>
        <taxon>Hydrozoa</taxon>
        <taxon>Hydroidolina</taxon>
        <taxon>Leptothecata</taxon>
        <taxon>Obeliida</taxon>
        <taxon>Clytiidae</taxon>
        <taxon>Clytia</taxon>
    </lineage>
</organism>
<protein>
    <submittedName>
        <fullName evidence="1">Uncharacterized protein</fullName>
    </submittedName>
</protein>
<evidence type="ECO:0000313" key="2">
    <source>
        <dbReference type="Proteomes" id="UP000594262"/>
    </source>
</evidence>
<name>A0A7M5XIH2_9CNID</name>
<dbReference type="EnsemblMetazoa" id="CLYHEMT023787.1">
    <property type="protein sequence ID" value="CLYHEMP023787.1"/>
    <property type="gene ID" value="CLYHEMG023787"/>
</dbReference>
<accession>A0A7M5XIH2</accession>
<sequence>MESQDQRLSTEVVTMQPTGSSVALASPQDTAAICGLLSRNFVDGIKQDQYPGIFTFESDGSIRHDSDKMPFFSRKKKIAGISFPTAESTEICCRSIDDLRRLKERLLNNRFMFKGKMYVVNGQFSGIQCRVHERCVLR</sequence>